<dbReference type="KEGG" id="tfr:BR63_17610"/>
<feature type="transmembrane region" description="Helical" evidence="5">
    <location>
        <begin position="102"/>
        <end position="126"/>
    </location>
</feature>
<keyword evidence="1 5" id="KW-1003">Cell membrane</keyword>
<evidence type="ECO:0000256" key="3">
    <source>
        <dbReference type="ARBA" id="ARBA00022989"/>
    </source>
</evidence>
<dbReference type="Proteomes" id="UP000515847">
    <property type="component" value="Chromosome"/>
</dbReference>
<evidence type="ECO:0000256" key="1">
    <source>
        <dbReference type="ARBA" id="ARBA00022475"/>
    </source>
</evidence>
<proteinExistence type="inferred from homology"/>
<feature type="transmembrane region" description="Helical" evidence="5">
    <location>
        <begin position="158"/>
        <end position="181"/>
    </location>
</feature>
<reference evidence="6 7" key="1">
    <citation type="journal article" date="2019" name="Front. Microbiol.">
        <title>Thermoanaerosceptrum fracticalcis gen. nov. sp. nov., a Novel Fumarate-Fermenting Microorganism From a Deep Fractured Carbonate Aquifer of the US Great Basin.</title>
        <authorList>
            <person name="Hamilton-Brehm S.D."/>
            <person name="Stewart L.E."/>
            <person name="Zavarin M."/>
            <person name="Caldwell M."/>
            <person name="Lawson P.A."/>
            <person name="Onstott T.C."/>
            <person name="Grzymski J."/>
            <person name="Neveux I."/>
            <person name="Lollar B.S."/>
            <person name="Russell C.E."/>
            <person name="Moser D.P."/>
        </authorList>
    </citation>
    <scope>NUCLEOTIDE SEQUENCE [LARGE SCALE GENOMIC DNA]</scope>
    <source>
        <strain evidence="6 7">DRI-13</strain>
    </source>
</reference>
<dbReference type="AlphaFoldDB" id="A0A7G6E760"/>
<evidence type="ECO:0000313" key="6">
    <source>
        <dbReference type="EMBL" id="QNB47914.1"/>
    </source>
</evidence>
<dbReference type="InterPro" id="IPR005372">
    <property type="entry name" value="UPF0182"/>
</dbReference>
<evidence type="ECO:0000256" key="4">
    <source>
        <dbReference type="ARBA" id="ARBA00023136"/>
    </source>
</evidence>
<comment type="similarity">
    <text evidence="5">Belongs to the UPF0182 family.</text>
</comment>
<sequence>MYGGYHGTPGDENVREFKLSPKIPHKLIMFLAVILLFSILRFLVSFKLDWTWFSVLGYGPVFWKSFLAKVLVRGGIFAAAAALNFLNLYLVFKVAKKPLKLLIVLPLAAFLAFIVIGNSGDLWLAILKYLNAEPFGLTDPQFQLDVGFYVFKLPVLWLVYRVVNVWLLVNLVAALTLYLVFFPRRSEVSFQNITRRIFSGEEKKGLNHIGILLGLLMAWQAVQYKLSTYELLYSQAGSVIGAGAADIGARLPAYYLMMIFSVITGLFITVIFSKRMFLAVTAIPVFFLVTLLAAGVFPGLYQKFIVAPDELGREKPYLERNIMYTRLAYGLDKLTEVEYPVGELTAKDLQENRKTIDNIRLLDHRATKSTYGQQQEIRSYYDFVDVDVDRYLINGKVTQVLLAGRELNRQTLPEQARTFNNLMFKYTHGFGLAMSPANLVSEAGLPQYLIKDIPPQSPLFAVQEPRIYFGEATKDNVIVNTGLKEFDYPVGDDNQEYLYQGKKGIPMNFLNKILLTIRDMEFKYLLSSYITPESQYLETRHIKERVKRIAPFLLYDQDPYLVLGKDGKLYYLMDAYTVTDKFPYSQAVDDKNGFNYFRNSVKIILDAYSGEVNYYLLDQGDPIVRVYAKIYPGLFKPWEAFPQDLKEHIRYPEDLFNIQSLILRDYHMSNPTVFYNREDRWELAQELYWGKGQVQEPYYSIIKLPGEKEEEFVLMRSFTPTGKQNMVAWLAGRSDGANYGKLLLYKFPKGAQVPGTMQVESVIDQDPYISGQLTLWGQGGSRVLRGNLLVYPIGGSLLYVEPLYIEAEQNKFPQLKKVLVFYKDKIVMEDTLEKALKSLFGTTIPAPVPTDTGGIPLPPAETKVEELIKRLITLHKESKEKLKAGDWAGYGQIQSEIDRIMRSLEERS</sequence>
<dbReference type="RefSeq" id="WP_051966130.1">
    <property type="nucleotide sequence ID" value="NZ_CP045798.1"/>
</dbReference>
<evidence type="ECO:0000313" key="7">
    <source>
        <dbReference type="Proteomes" id="UP000515847"/>
    </source>
</evidence>
<dbReference type="GO" id="GO:0005886">
    <property type="term" value="C:plasma membrane"/>
    <property type="evidence" value="ECO:0007669"/>
    <property type="project" value="UniProtKB-SubCell"/>
</dbReference>
<feature type="transmembrane region" description="Helical" evidence="5">
    <location>
        <begin position="27"/>
        <end position="46"/>
    </location>
</feature>
<name>A0A7G6E760_THEFR</name>
<evidence type="ECO:0000256" key="5">
    <source>
        <dbReference type="HAMAP-Rule" id="MF_01600"/>
    </source>
</evidence>
<protein>
    <recommendedName>
        <fullName evidence="5">UPF0182 protein BR63_17610</fullName>
    </recommendedName>
</protein>
<organism evidence="6 7">
    <name type="scientific">Thermanaerosceptrum fracticalcis</name>
    <dbReference type="NCBI Taxonomy" id="1712410"/>
    <lineage>
        <taxon>Bacteria</taxon>
        <taxon>Bacillati</taxon>
        <taxon>Bacillota</taxon>
        <taxon>Clostridia</taxon>
        <taxon>Eubacteriales</taxon>
        <taxon>Peptococcaceae</taxon>
        <taxon>Thermanaerosceptrum</taxon>
    </lineage>
</organism>
<keyword evidence="7" id="KW-1185">Reference proteome</keyword>
<dbReference type="Pfam" id="PF03699">
    <property type="entry name" value="UPF0182"/>
    <property type="match status" value="1"/>
</dbReference>
<comment type="subcellular location">
    <subcellularLocation>
        <location evidence="5">Cell membrane</location>
        <topology evidence="5">Multi-pass membrane protein</topology>
    </subcellularLocation>
</comment>
<feature type="transmembrane region" description="Helical" evidence="5">
    <location>
        <begin position="277"/>
        <end position="301"/>
    </location>
</feature>
<dbReference type="GO" id="GO:0005576">
    <property type="term" value="C:extracellular region"/>
    <property type="evidence" value="ECO:0007669"/>
    <property type="project" value="TreeGrafter"/>
</dbReference>
<keyword evidence="3 5" id="KW-1133">Transmembrane helix</keyword>
<dbReference type="PANTHER" id="PTHR39344:SF1">
    <property type="entry name" value="UPF0182 PROTEIN SLL1060"/>
    <property type="match status" value="1"/>
</dbReference>
<keyword evidence="2 5" id="KW-0812">Transmembrane</keyword>
<dbReference type="HAMAP" id="MF_01600">
    <property type="entry name" value="UPF0182"/>
    <property type="match status" value="1"/>
</dbReference>
<feature type="transmembrane region" description="Helical" evidence="5">
    <location>
        <begin position="205"/>
        <end position="222"/>
    </location>
</feature>
<accession>A0A7G6E760</accession>
<feature type="transmembrane region" description="Helical" evidence="5">
    <location>
        <begin position="66"/>
        <end position="90"/>
    </location>
</feature>
<dbReference type="PANTHER" id="PTHR39344">
    <property type="entry name" value="UPF0182 PROTEIN SLL1060"/>
    <property type="match status" value="1"/>
</dbReference>
<keyword evidence="4 5" id="KW-0472">Membrane</keyword>
<dbReference type="EMBL" id="CP045798">
    <property type="protein sequence ID" value="QNB47914.1"/>
    <property type="molecule type" value="Genomic_DNA"/>
</dbReference>
<evidence type="ECO:0000256" key="2">
    <source>
        <dbReference type="ARBA" id="ARBA00022692"/>
    </source>
</evidence>
<feature type="transmembrane region" description="Helical" evidence="5">
    <location>
        <begin position="253"/>
        <end position="272"/>
    </location>
</feature>
<gene>
    <name evidence="6" type="ORF">BR63_17610</name>
</gene>